<dbReference type="Proteomes" id="UP001295423">
    <property type="component" value="Unassembled WGS sequence"/>
</dbReference>
<dbReference type="Pfam" id="PF00650">
    <property type="entry name" value="CRAL_TRIO"/>
    <property type="match status" value="1"/>
</dbReference>
<dbReference type="SMART" id="SM00516">
    <property type="entry name" value="SEC14"/>
    <property type="match status" value="1"/>
</dbReference>
<comment type="caution">
    <text evidence="3">The sequence shown here is derived from an EMBL/GenBank/DDBJ whole genome shotgun (WGS) entry which is preliminary data.</text>
</comment>
<proteinExistence type="predicted"/>
<dbReference type="PROSITE" id="PS50191">
    <property type="entry name" value="CRAL_TRIO"/>
    <property type="match status" value="1"/>
</dbReference>
<evidence type="ECO:0000313" key="3">
    <source>
        <dbReference type="EMBL" id="CAJ1932376.1"/>
    </source>
</evidence>
<dbReference type="EMBL" id="CAKOGP040000224">
    <property type="protein sequence ID" value="CAJ1932376.1"/>
    <property type="molecule type" value="Genomic_DNA"/>
</dbReference>
<name>A0AAD2CEM6_9STRA</name>
<accession>A0AAD2CEM6</accession>
<evidence type="ECO:0000313" key="4">
    <source>
        <dbReference type="Proteomes" id="UP001295423"/>
    </source>
</evidence>
<evidence type="ECO:0000256" key="1">
    <source>
        <dbReference type="SAM" id="MobiDB-lite"/>
    </source>
</evidence>
<reference evidence="3" key="1">
    <citation type="submission" date="2023-08" db="EMBL/GenBank/DDBJ databases">
        <authorList>
            <person name="Audoor S."/>
            <person name="Bilcke G."/>
        </authorList>
    </citation>
    <scope>NUCLEOTIDE SEQUENCE</scope>
</reference>
<dbReference type="PANTHER" id="PTHR10174">
    <property type="entry name" value="ALPHA-TOCOPHEROL TRANSFER PROTEIN-RELATED"/>
    <property type="match status" value="1"/>
</dbReference>
<dbReference type="InterPro" id="IPR036865">
    <property type="entry name" value="CRAL-TRIO_dom_sf"/>
</dbReference>
<feature type="region of interest" description="Disordered" evidence="1">
    <location>
        <begin position="17"/>
        <end position="53"/>
    </location>
</feature>
<dbReference type="GO" id="GO:0016020">
    <property type="term" value="C:membrane"/>
    <property type="evidence" value="ECO:0007669"/>
    <property type="project" value="TreeGrafter"/>
</dbReference>
<dbReference type="Gene3D" id="3.40.525.10">
    <property type="entry name" value="CRAL-TRIO lipid binding domain"/>
    <property type="match status" value="1"/>
</dbReference>
<feature type="compositionally biased region" description="Basic and acidic residues" evidence="1">
    <location>
        <begin position="18"/>
        <end position="27"/>
    </location>
</feature>
<dbReference type="PANTHER" id="PTHR10174:SF208">
    <property type="entry name" value="CRAL-TRIO DOMAIN-CONTAINING PROTEIN DDB_G0278031"/>
    <property type="match status" value="1"/>
</dbReference>
<keyword evidence="4" id="KW-1185">Reference proteome</keyword>
<dbReference type="CDD" id="cd00170">
    <property type="entry name" value="SEC14"/>
    <property type="match status" value="1"/>
</dbReference>
<dbReference type="InterPro" id="IPR001251">
    <property type="entry name" value="CRAL-TRIO_dom"/>
</dbReference>
<dbReference type="GO" id="GO:1902936">
    <property type="term" value="F:phosphatidylinositol bisphosphate binding"/>
    <property type="evidence" value="ECO:0007669"/>
    <property type="project" value="TreeGrafter"/>
</dbReference>
<dbReference type="SUPFAM" id="SSF52087">
    <property type="entry name" value="CRAL/TRIO domain"/>
    <property type="match status" value="1"/>
</dbReference>
<protein>
    <recommendedName>
        <fullName evidence="2">CRAL-TRIO domain-containing protein</fullName>
    </recommendedName>
</protein>
<feature type="compositionally biased region" description="Polar residues" evidence="1">
    <location>
        <begin position="28"/>
        <end position="47"/>
    </location>
</feature>
<organism evidence="3 4">
    <name type="scientific">Cylindrotheca closterium</name>
    <dbReference type="NCBI Taxonomy" id="2856"/>
    <lineage>
        <taxon>Eukaryota</taxon>
        <taxon>Sar</taxon>
        <taxon>Stramenopiles</taxon>
        <taxon>Ochrophyta</taxon>
        <taxon>Bacillariophyta</taxon>
        <taxon>Bacillariophyceae</taxon>
        <taxon>Bacillariophycidae</taxon>
        <taxon>Bacillariales</taxon>
        <taxon>Bacillariaceae</taxon>
        <taxon>Cylindrotheca</taxon>
    </lineage>
</organism>
<feature type="domain" description="CRAL-TRIO" evidence="2">
    <location>
        <begin position="111"/>
        <end position="276"/>
    </location>
</feature>
<dbReference type="AlphaFoldDB" id="A0AAD2CEM6"/>
<sequence>MPKTIFQNAALFLKKKGNSTDKDEESSYRTQSGLSDSSHSRAESISGSDRPRSRKEEECLLNLQLACQLAGIPASDNTIFRFACYYDFNHDLARKALIERYDDPHLNLRMEGELVEQFQNLVIFPLPGLMTKNKKHEVLYFHACRHFPAEMDTNLLIKNVCYVMNEMSLTEEQCRNGVALIIDLHQWTFKNFTNECSHKFLKAIQHQVPTKVASVLIVNPPRWFPKVWKMLKKVLSPSFAKRFVILKKQSQLQDYLMDGYEGYLPMEMAGSQDSTEIVEDFVDLKLHVESNQQVDALTANEDGW</sequence>
<gene>
    <name evidence="3" type="ORF">CYCCA115_LOCUS2805</name>
</gene>
<evidence type="ECO:0000259" key="2">
    <source>
        <dbReference type="PROSITE" id="PS50191"/>
    </source>
</evidence>